<evidence type="ECO:0000313" key="2">
    <source>
        <dbReference type="EnsemblMetazoa" id="ASIC000906-PA"/>
    </source>
</evidence>
<organism evidence="1">
    <name type="scientific">Anopheles sinensis</name>
    <name type="common">Mosquito</name>
    <dbReference type="NCBI Taxonomy" id="74873"/>
    <lineage>
        <taxon>Eukaryota</taxon>
        <taxon>Metazoa</taxon>
        <taxon>Ecdysozoa</taxon>
        <taxon>Arthropoda</taxon>
        <taxon>Hexapoda</taxon>
        <taxon>Insecta</taxon>
        <taxon>Pterygota</taxon>
        <taxon>Neoptera</taxon>
        <taxon>Endopterygota</taxon>
        <taxon>Diptera</taxon>
        <taxon>Nematocera</taxon>
        <taxon>Culicoidea</taxon>
        <taxon>Culicidae</taxon>
        <taxon>Anophelinae</taxon>
        <taxon>Anopheles</taxon>
    </lineage>
</organism>
<dbReference type="PANTHER" id="PTHR33053">
    <property type="entry name" value="PROTEIN, PUTATIVE-RELATED"/>
    <property type="match status" value="1"/>
</dbReference>
<gene>
    <name evidence="1" type="ORF">ZHAS_00000906</name>
</gene>
<dbReference type="VEuPathDB" id="VectorBase:ASIC000906"/>
<reference evidence="2" key="2">
    <citation type="submission" date="2020-05" db="UniProtKB">
        <authorList>
            <consortium name="EnsemblMetazoa"/>
        </authorList>
    </citation>
    <scope>IDENTIFICATION</scope>
</reference>
<protein>
    <submittedName>
        <fullName evidence="1 2">Transposase domain-containing protein</fullName>
    </submittedName>
</protein>
<dbReference type="EnsemblMetazoa" id="ASIC000906-RA">
    <property type="protein sequence ID" value="ASIC000906-PA"/>
    <property type="gene ID" value="ASIC000906"/>
</dbReference>
<dbReference type="OrthoDB" id="7743110at2759"/>
<evidence type="ECO:0000313" key="3">
    <source>
        <dbReference type="Proteomes" id="UP000030765"/>
    </source>
</evidence>
<dbReference type="PANTHER" id="PTHR33053:SF9">
    <property type="entry name" value="AGAP000105-PA"/>
    <property type="match status" value="1"/>
</dbReference>
<sequence length="218" mass="25007">MVFAGLEAEKRTDELFCHNGYPQHRKHDTPLMEIRNFDLIQDVPVGDRLHLIDLGVTKRMLEGWKKGTISSWSRKWSEGTCGKITATLGLIHLPAEIHRKLRSIDYLSLWKGSEYGSFLHYASLVVLQDNFGEQEYRHFKKYFCGISLLSPSAFKDYWPIAGELLDSFIEELPSVHGEQLMTSNIHNLQHLLEECNRFGPLGTFSSYPFEINCIISSA</sequence>
<dbReference type="Proteomes" id="UP000030765">
    <property type="component" value="Unassembled WGS sequence"/>
</dbReference>
<reference evidence="1 3" key="1">
    <citation type="journal article" date="2014" name="BMC Genomics">
        <title>Genome sequence of Anopheles sinensis provides insight into genetics basis of mosquito competence for malaria parasites.</title>
        <authorList>
            <person name="Zhou D."/>
            <person name="Zhang D."/>
            <person name="Ding G."/>
            <person name="Shi L."/>
            <person name="Hou Q."/>
            <person name="Ye Y."/>
            <person name="Xu Y."/>
            <person name="Zhou H."/>
            <person name="Xiong C."/>
            <person name="Li S."/>
            <person name="Yu J."/>
            <person name="Hong S."/>
            <person name="Yu X."/>
            <person name="Zou P."/>
            <person name="Chen C."/>
            <person name="Chang X."/>
            <person name="Wang W."/>
            <person name="Lv Y."/>
            <person name="Sun Y."/>
            <person name="Ma L."/>
            <person name="Shen B."/>
            <person name="Zhu C."/>
        </authorList>
    </citation>
    <scope>NUCLEOTIDE SEQUENCE [LARGE SCALE GENOMIC DNA]</scope>
</reference>
<evidence type="ECO:0000313" key="1">
    <source>
        <dbReference type="EMBL" id="KFB35068.1"/>
    </source>
</evidence>
<dbReference type="OMA" id="ATEYRRC"/>
<proteinExistence type="predicted"/>
<dbReference type="STRING" id="74873.A0A084VAS4"/>
<name>A0A084VAS4_ANOSI</name>
<dbReference type="AlphaFoldDB" id="A0A084VAS4"/>
<keyword evidence="3" id="KW-1185">Reference proteome</keyword>
<dbReference type="EMBL" id="ATLV01004237">
    <property type="status" value="NOT_ANNOTATED_CDS"/>
    <property type="molecule type" value="Genomic_DNA"/>
</dbReference>
<accession>A0A084VAS4</accession>
<dbReference type="EMBL" id="KE524199">
    <property type="protein sequence ID" value="KFB35068.1"/>
    <property type="molecule type" value="Genomic_DNA"/>
</dbReference>